<evidence type="ECO:0000256" key="5">
    <source>
        <dbReference type="ARBA" id="ARBA00022763"/>
    </source>
</evidence>
<evidence type="ECO:0000256" key="2">
    <source>
        <dbReference type="ARBA" id="ARBA00008494"/>
    </source>
</evidence>
<organism evidence="12">
    <name type="scientific">Eubosmina coregoni</name>
    <dbReference type="NCBI Taxonomy" id="186181"/>
    <lineage>
        <taxon>Eukaryota</taxon>
        <taxon>Metazoa</taxon>
        <taxon>Ecdysozoa</taxon>
        <taxon>Arthropoda</taxon>
        <taxon>Crustacea</taxon>
        <taxon>Branchiopoda</taxon>
        <taxon>Diplostraca</taxon>
        <taxon>Cladocera</taxon>
        <taxon>Anomopoda</taxon>
        <taxon>Bosminidae</taxon>
        <taxon>Eubosmina</taxon>
    </lineage>
</organism>
<evidence type="ECO:0000313" key="12">
    <source>
        <dbReference type="EMBL" id="SVE69953.1"/>
    </source>
</evidence>
<keyword evidence="6" id="KW-0378">Hydrolase</keyword>
<dbReference type="InterPro" id="IPR026584">
    <property type="entry name" value="Rad9"/>
</dbReference>
<proteinExistence type="evidence at transcript level"/>
<feature type="compositionally biased region" description="Polar residues" evidence="11">
    <location>
        <begin position="307"/>
        <end position="316"/>
    </location>
</feature>
<evidence type="ECO:0000256" key="8">
    <source>
        <dbReference type="ARBA" id="ARBA00023242"/>
    </source>
</evidence>
<dbReference type="GO" id="GO:0030896">
    <property type="term" value="C:checkpoint clamp complex"/>
    <property type="evidence" value="ECO:0007669"/>
    <property type="project" value="UniProtKB-UniRule"/>
</dbReference>
<dbReference type="InterPro" id="IPR007268">
    <property type="entry name" value="Rad9/Ddc1"/>
</dbReference>
<protein>
    <recommendedName>
        <fullName evidence="10">Cell cycle checkpoint control protein</fullName>
    </recommendedName>
</protein>
<keyword evidence="7" id="KW-0269">Exonuclease</keyword>
<dbReference type="AlphaFoldDB" id="A0A4Y7LRK8"/>
<dbReference type="Gene3D" id="3.70.10.10">
    <property type="match status" value="1"/>
</dbReference>
<keyword evidence="5" id="KW-0227">DNA damage</keyword>
<accession>A0A4Y7LRK8</accession>
<name>A0A4Y7LRK8_9CRUS</name>
<comment type="function">
    <text evidence="9">Component of the 9-1-1 cell-cycle checkpoint response complex that plays a major role in DNA repair. The 9-1-1 complex is recruited to DNA lesion upon damage by the RAD17-replication factor C (RFC) clamp loader complex. Acts then as a sliding clamp platform on DNA for several proteins involved in long-patch base excision repair (LP-BER). The 9-1-1 complex stimulates DNA polymerase beta (POLB) activity by increasing its affinity for the 3'-OH end of the primer-template and stabilizes POLB to those sites where LP-BER proceeds; endonuclease FEN1 cleavage activity on substrates with double, nick, or gap flaps of distinct sequences and lengths; and DNA ligase I (LIG1) on long-patch base excision repair substrates. The 9-1-1 complex is necessary for the recruitment of RHNO1 to sites of double-stranded breaks (DSB) occurring during the S phase. RAD9A possesses 3'-&gt;5' double stranded DNA exonuclease activity.</text>
</comment>
<evidence type="ECO:0000256" key="1">
    <source>
        <dbReference type="ARBA" id="ARBA00004123"/>
    </source>
</evidence>
<dbReference type="PANTHER" id="PTHR15237">
    <property type="entry name" value="DNA REPAIR PROTEIN RAD9"/>
    <property type="match status" value="1"/>
</dbReference>
<evidence type="ECO:0000256" key="6">
    <source>
        <dbReference type="ARBA" id="ARBA00022801"/>
    </source>
</evidence>
<keyword evidence="3" id="KW-0597">Phosphoprotein</keyword>
<evidence type="ECO:0000256" key="10">
    <source>
        <dbReference type="PIRNR" id="PIRNR009303"/>
    </source>
</evidence>
<dbReference type="GO" id="GO:0006281">
    <property type="term" value="P:DNA repair"/>
    <property type="evidence" value="ECO:0007669"/>
    <property type="project" value="UniProtKB-UniRule"/>
</dbReference>
<dbReference type="InterPro" id="IPR046938">
    <property type="entry name" value="DNA_clamp_sf"/>
</dbReference>
<dbReference type="PIRSF" id="PIRSF009303">
    <property type="entry name" value="Cell_cycle_RAD9"/>
    <property type="match status" value="1"/>
</dbReference>
<dbReference type="PANTHER" id="PTHR15237:SF0">
    <property type="entry name" value="CELL CYCLE CHECKPOINT CONTROL PROTEIN"/>
    <property type="match status" value="1"/>
</dbReference>
<evidence type="ECO:0000256" key="4">
    <source>
        <dbReference type="ARBA" id="ARBA00022722"/>
    </source>
</evidence>
<dbReference type="GO" id="GO:0071479">
    <property type="term" value="P:cellular response to ionizing radiation"/>
    <property type="evidence" value="ECO:0007669"/>
    <property type="project" value="TreeGrafter"/>
</dbReference>
<dbReference type="GO" id="GO:0031573">
    <property type="term" value="P:mitotic intra-S DNA damage checkpoint signaling"/>
    <property type="evidence" value="ECO:0007669"/>
    <property type="project" value="TreeGrafter"/>
</dbReference>
<comment type="similarity">
    <text evidence="2 10">Belongs to the rad9 family.</text>
</comment>
<reference evidence="12" key="1">
    <citation type="submission" date="2018-08" db="EMBL/GenBank/DDBJ databases">
        <authorList>
            <person name="Cornetti L."/>
        </authorList>
    </citation>
    <scope>NUCLEOTIDE SEQUENCE</scope>
    <source>
        <strain evidence="12">FI-BAL1-1</strain>
    </source>
</reference>
<dbReference type="GO" id="GO:0004527">
    <property type="term" value="F:exonuclease activity"/>
    <property type="evidence" value="ECO:0007669"/>
    <property type="project" value="UniProtKB-KW"/>
</dbReference>
<dbReference type="Pfam" id="PF04139">
    <property type="entry name" value="Rad9"/>
    <property type="match status" value="1"/>
</dbReference>
<evidence type="ECO:0000256" key="7">
    <source>
        <dbReference type="ARBA" id="ARBA00022839"/>
    </source>
</evidence>
<dbReference type="GO" id="GO:0000076">
    <property type="term" value="P:DNA replication checkpoint signaling"/>
    <property type="evidence" value="ECO:0007669"/>
    <property type="project" value="TreeGrafter"/>
</dbReference>
<evidence type="ECO:0000256" key="11">
    <source>
        <dbReference type="SAM" id="MobiDB-lite"/>
    </source>
</evidence>
<comment type="subcellular location">
    <subcellularLocation>
        <location evidence="1">Nucleus</location>
    </subcellularLocation>
</comment>
<keyword evidence="8" id="KW-0539">Nucleus</keyword>
<evidence type="ECO:0000256" key="9">
    <source>
        <dbReference type="ARBA" id="ARBA00059283"/>
    </source>
</evidence>
<sequence length="419" mass="46525">MKCLIAGNNVKILARAIHSLAKIGDELHIEPSENGLALKTVNSSKSAYGDYRFHLPFFLSFSCISENTVNPNDGEELVIKCKLPMKSILSVFRSIGNLEKSVENCSISLPVLEALLIIEFKCKHGIKKLFNLRYFETTAVDAQFVRDGYASQFTCSSRFYSEALLSFHSSIIEVTWSLAADQVHISNYLDDELDPSKCVRTEITLGKQEFDQFNVVNSTKLTFCLKELRAILGFAESLNLVLVCRMDQAGEPVLFSLEQDDLFSADFLMATLVPTNPSANTPRSGITVSHRDLVSNRGTPAPVPPLRNQSARSTRSADSRFVIPTTPQQSTTSMQRSNASEHCSRLNSLSLLDPHPVPLGTDLGLDSEEEAELDDFAPMPPAKRARARYIFQRCLKSTQETNLSVRSMEVFVPPSDSED</sequence>
<dbReference type="SUPFAM" id="SSF55979">
    <property type="entry name" value="DNA clamp"/>
    <property type="match status" value="1"/>
</dbReference>
<dbReference type="FunFam" id="3.70.10.10:FF:000005">
    <property type="entry name" value="Cell cycle checkpoint control protein"/>
    <property type="match status" value="1"/>
</dbReference>
<gene>
    <name evidence="12" type="primary">EOG090X0A9P</name>
</gene>
<evidence type="ECO:0000256" key="3">
    <source>
        <dbReference type="ARBA" id="ARBA00022553"/>
    </source>
</evidence>
<keyword evidence="4" id="KW-0540">Nuclease</keyword>
<dbReference type="EMBL" id="LR000334">
    <property type="protein sequence ID" value="SVE69953.1"/>
    <property type="molecule type" value="mRNA"/>
</dbReference>
<feature type="region of interest" description="Disordered" evidence="11">
    <location>
        <begin position="293"/>
        <end position="318"/>
    </location>
</feature>